<keyword evidence="3" id="KW-0238">DNA-binding</keyword>
<dbReference type="PANTHER" id="PTHR30385">
    <property type="entry name" value="SIGMA FACTOR F FLAGELLAR"/>
    <property type="match status" value="1"/>
</dbReference>
<evidence type="ECO:0000313" key="8">
    <source>
        <dbReference type="EMBL" id="MBO0609238.1"/>
    </source>
</evidence>
<dbReference type="PANTHER" id="PTHR30385:SF4">
    <property type="entry name" value="RNA POLYMERASE SIGMA-E FACTOR"/>
    <property type="match status" value="1"/>
</dbReference>
<keyword evidence="1" id="KW-0805">Transcription regulation</keyword>
<sequence length="277" mass="31325">MPASFLLADRPELAPAERKRRTARLLDEAQDVRGAERQRLLDEVVLLNIPVARSLAARYRNRGQPLEDLEQVACLALTHAVNAFRPDRGDDLLVFAMPCILGELRRHFRDTTWTVRPPRRVQELRPRVFAAEERLAQELRRPPRPRELADDLGCDQDEVREAWQCGDCASPTSLDEVLPGTDSATVVDQIADDERGYSRSEAIAVLAPACRRLGPRDRKILRMRYYEQLRQTQIAERLGISQVQVSRLLHRILRDLRRSITTGDAPGTPAGTSVDAA</sequence>
<proteinExistence type="predicted"/>
<dbReference type="InterPro" id="IPR013324">
    <property type="entry name" value="RNA_pol_sigma_r3/r4-like"/>
</dbReference>
<evidence type="ECO:0000256" key="3">
    <source>
        <dbReference type="ARBA" id="ARBA00023125"/>
    </source>
</evidence>
<evidence type="ECO:0000256" key="4">
    <source>
        <dbReference type="ARBA" id="ARBA00023163"/>
    </source>
</evidence>
<dbReference type="RefSeq" id="WP_207275201.1">
    <property type="nucleotide sequence ID" value="NZ_JAFMPK010000038.1"/>
</dbReference>
<dbReference type="InterPro" id="IPR007627">
    <property type="entry name" value="RNA_pol_sigma70_r2"/>
</dbReference>
<dbReference type="InterPro" id="IPR014284">
    <property type="entry name" value="RNA_pol_sigma-70_dom"/>
</dbReference>
<dbReference type="Gene3D" id="1.20.120.1810">
    <property type="match status" value="1"/>
</dbReference>
<comment type="caution">
    <text evidence="8">The sequence shown here is derived from an EMBL/GenBank/DDBJ whole genome shotgun (WGS) entry which is preliminary data.</text>
</comment>
<dbReference type="EMBL" id="JAFMPK010000038">
    <property type="protein sequence ID" value="MBO0609238.1"/>
    <property type="molecule type" value="Genomic_DNA"/>
</dbReference>
<dbReference type="SUPFAM" id="SSF88946">
    <property type="entry name" value="Sigma2 domain of RNA polymerase sigma factors"/>
    <property type="match status" value="1"/>
</dbReference>
<dbReference type="SUPFAM" id="SSF88659">
    <property type="entry name" value="Sigma3 and sigma4 domains of RNA polymerase sigma factors"/>
    <property type="match status" value="2"/>
</dbReference>
<dbReference type="Pfam" id="PF04542">
    <property type="entry name" value="Sigma70_r2"/>
    <property type="match status" value="1"/>
</dbReference>
<dbReference type="InterPro" id="IPR007630">
    <property type="entry name" value="RNA_pol_sigma70_r4"/>
</dbReference>
<dbReference type="NCBIfam" id="TIGR02937">
    <property type="entry name" value="sigma70-ECF"/>
    <property type="match status" value="1"/>
</dbReference>
<feature type="domain" description="RNA polymerase sigma-70 region 3" evidence="5">
    <location>
        <begin position="123"/>
        <end position="193"/>
    </location>
</feature>
<feature type="domain" description="RNA polymerase sigma-70 region 4" evidence="7">
    <location>
        <begin position="212"/>
        <end position="257"/>
    </location>
</feature>
<reference evidence="9" key="2">
    <citation type="submission" date="2023-07" db="EMBL/GenBank/DDBJ databases">
        <title>Myceligenerans salitolerans sp. nov., a halotolerant actinomycete isolated from a salt lake in Xinjiang, China.</title>
        <authorList>
            <person name="Guan T."/>
        </authorList>
    </citation>
    <scope>NUCLEOTIDE SEQUENCE [LARGE SCALE GENOMIC DNA]</scope>
    <source>
        <strain evidence="9">XHU 5031</strain>
    </source>
</reference>
<evidence type="ECO:0000313" key="9">
    <source>
        <dbReference type="Proteomes" id="UP000664617"/>
    </source>
</evidence>
<evidence type="ECO:0000259" key="5">
    <source>
        <dbReference type="Pfam" id="PF04539"/>
    </source>
</evidence>
<dbReference type="Pfam" id="PF04539">
    <property type="entry name" value="Sigma70_r3"/>
    <property type="match status" value="1"/>
</dbReference>
<protein>
    <submittedName>
        <fullName evidence="8">Sigma-70 family RNA polymerase sigma factor</fullName>
    </submittedName>
</protein>
<dbReference type="InterPro" id="IPR013325">
    <property type="entry name" value="RNA_pol_sigma_r2"/>
</dbReference>
<evidence type="ECO:0000259" key="7">
    <source>
        <dbReference type="Pfam" id="PF04545"/>
    </source>
</evidence>
<reference evidence="8 9" key="1">
    <citation type="submission" date="2021-03" db="EMBL/GenBank/DDBJ databases">
        <authorList>
            <person name="Xin L."/>
        </authorList>
    </citation>
    <scope>NUCLEOTIDE SEQUENCE [LARGE SCALE GENOMIC DNA]</scope>
    <source>
        <strain evidence="8 9">XHU 5031</strain>
    </source>
</reference>
<dbReference type="InterPro" id="IPR036388">
    <property type="entry name" value="WH-like_DNA-bd_sf"/>
</dbReference>
<evidence type="ECO:0000256" key="1">
    <source>
        <dbReference type="ARBA" id="ARBA00023015"/>
    </source>
</evidence>
<evidence type="ECO:0000259" key="6">
    <source>
        <dbReference type="Pfam" id="PF04542"/>
    </source>
</evidence>
<dbReference type="CDD" id="cd06171">
    <property type="entry name" value="Sigma70_r4"/>
    <property type="match status" value="1"/>
</dbReference>
<evidence type="ECO:0000256" key="2">
    <source>
        <dbReference type="ARBA" id="ARBA00023082"/>
    </source>
</evidence>
<name>A0ABS3I9Y1_9MICO</name>
<feature type="domain" description="RNA polymerase sigma-70 region 2" evidence="6">
    <location>
        <begin position="48"/>
        <end position="114"/>
    </location>
</feature>
<keyword evidence="4" id="KW-0804">Transcription</keyword>
<dbReference type="Pfam" id="PF04545">
    <property type="entry name" value="Sigma70_r4"/>
    <property type="match status" value="1"/>
</dbReference>
<dbReference type="InterPro" id="IPR007624">
    <property type="entry name" value="RNA_pol_sigma70_r3"/>
</dbReference>
<gene>
    <name evidence="8" type="ORF">J0911_09365</name>
</gene>
<organism evidence="8 9">
    <name type="scientific">Myceligenerans salitolerans</name>
    <dbReference type="NCBI Taxonomy" id="1230528"/>
    <lineage>
        <taxon>Bacteria</taxon>
        <taxon>Bacillati</taxon>
        <taxon>Actinomycetota</taxon>
        <taxon>Actinomycetes</taxon>
        <taxon>Micrococcales</taxon>
        <taxon>Promicromonosporaceae</taxon>
        <taxon>Myceligenerans</taxon>
    </lineage>
</organism>
<dbReference type="Gene3D" id="1.10.10.10">
    <property type="entry name" value="Winged helix-like DNA-binding domain superfamily/Winged helix DNA-binding domain"/>
    <property type="match status" value="2"/>
</dbReference>
<dbReference type="Proteomes" id="UP000664617">
    <property type="component" value="Unassembled WGS sequence"/>
</dbReference>
<accession>A0ABS3I9Y1</accession>
<keyword evidence="2" id="KW-0731">Sigma factor</keyword>
<keyword evidence="9" id="KW-1185">Reference proteome</keyword>